<evidence type="ECO:0000313" key="2">
    <source>
        <dbReference type="Proteomes" id="UP000229526"/>
    </source>
</evidence>
<dbReference type="Proteomes" id="UP000229526">
    <property type="component" value="Unassembled WGS sequence"/>
</dbReference>
<evidence type="ECO:0000313" key="1">
    <source>
        <dbReference type="EMBL" id="PIR86791.1"/>
    </source>
</evidence>
<dbReference type="EMBL" id="PFBD01000025">
    <property type="protein sequence ID" value="PIR86791.1"/>
    <property type="molecule type" value="Genomic_DNA"/>
</dbReference>
<accession>A0A2H0UK67</accession>
<name>A0A2H0UK67_9BACT</name>
<sequence length="100" mass="11984">MEPFDQKDYLEKLKKRGKDKRVTRSFQFIGLEIATTLRDLKHKALYIKLAKQHDPDKLLRLAKDVADRRDVQNPGAYFMRVLSTDYEKIRKYEKDPKKEN</sequence>
<dbReference type="AlphaFoldDB" id="A0A2H0UK67"/>
<proteinExistence type="predicted"/>
<gene>
    <name evidence="1" type="ORF">COU11_03745</name>
</gene>
<reference evidence="2" key="1">
    <citation type="submission" date="2017-09" db="EMBL/GenBank/DDBJ databases">
        <title>Depth-based differentiation of microbial function through sediment-hosted aquifers and enrichment of novel symbionts in the deep terrestrial subsurface.</title>
        <authorList>
            <person name="Probst A.J."/>
            <person name="Ladd B."/>
            <person name="Jarett J.K."/>
            <person name="Geller-Mcgrath D.E."/>
            <person name="Sieber C.M.K."/>
            <person name="Emerson J.B."/>
            <person name="Anantharaman K."/>
            <person name="Thomas B.C."/>
            <person name="Malmstrom R."/>
            <person name="Stieglmeier M."/>
            <person name="Klingl A."/>
            <person name="Woyke T."/>
            <person name="Ryan C.M."/>
            <person name="Banfield J.F."/>
        </authorList>
    </citation>
    <scope>NUCLEOTIDE SEQUENCE [LARGE SCALE GENOMIC DNA]</scope>
</reference>
<organism evidence="1 2">
    <name type="scientific">Candidatus Harrisonbacteria bacterium CG10_big_fil_rev_8_21_14_0_10_49_15</name>
    <dbReference type="NCBI Taxonomy" id="1974587"/>
    <lineage>
        <taxon>Bacteria</taxon>
        <taxon>Candidatus Harrisoniibacteriota</taxon>
    </lineage>
</organism>
<protein>
    <submittedName>
        <fullName evidence="1">Uncharacterized protein</fullName>
    </submittedName>
</protein>
<comment type="caution">
    <text evidence="1">The sequence shown here is derived from an EMBL/GenBank/DDBJ whole genome shotgun (WGS) entry which is preliminary data.</text>
</comment>